<dbReference type="AlphaFoldDB" id="A0A8H7JEF0"/>
<sequence>MINPIMLLVSLFFFTTFAIPAATTPVTYNISLDTASLLTLDGVASRLLRLLSLFVHSFFGFLQHNFLMPPWIFFILVVALILRSAPPPILEALGAAFAAPVEALAHIVRRHLGTQLEANATVAALQKRVADFEEGVVLPEKLKRSMIKRETFDLTLASYDDIISGLRETVGKLEGQVKTFEDANIALLRDLDAALYNNSLLENLVDLKRQRAKEESHKLEMARKEQVIIDCITQITELESKLTLWKAQNSHEVHNELVYLQAQREYQAALDAKDMEIHLRDAEISSLTVEVQNKSTAVYQLEQQVVMFNNLKELLLSLVEVGNQRQQIAVIICVAHFLRCGIDVTELGIDPLQLQTYFDWATMAIDGYPSALAPTEGLRLKGVRYPLSRSFVRDGETFTANKSFFAQPLPSSQSHWSPQQHTKPVISNSARFPNNSNGASSESVLQPSTSFASSSNSAHPSAPAQPEAPKKVFAEPTLVLKGSDSSSTTLGQPSSKDLNNSTHRPTEPDVPKPTSSSPPTSTNPPAQPEELATTSTPLFVFTPSPNTDPSLPIGVPISDAKPTASAAASGAFQVGEKPGTSSTAASTPSGSRASHTETGLSSGSNAGSDGDGASGSSSKSSRGSWPRKTNAKPVKLGDPMAGINAKLGGGGSRKKR</sequence>
<feature type="compositionally biased region" description="Polar residues" evidence="2">
    <location>
        <begin position="483"/>
        <end position="503"/>
    </location>
</feature>
<feature type="signal peptide" evidence="4">
    <location>
        <begin position="1"/>
        <end position="18"/>
    </location>
</feature>
<keyword evidence="3" id="KW-0812">Transmembrane</keyword>
<name>A0A8H7JEF0_9PLEO</name>
<feature type="chain" id="PRO_5034426454" evidence="4">
    <location>
        <begin position="19"/>
        <end position="656"/>
    </location>
</feature>
<dbReference type="Proteomes" id="UP000651452">
    <property type="component" value="Unassembled WGS sequence"/>
</dbReference>
<accession>A0A8H7JEF0</accession>
<feature type="coiled-coil region" evidence="1">
    <location>
        <begin position="197"/>
        <end position="225"/>
    </location>
</feature>
<feature type="compositionally biased region" description="Low complexity" evidence="2">
    <location>
        <begin position="578"/>
        <end position="608"/>
    </location>
</feature>
<protein>
    <submittedName>
        <fullName evidence="5">Uncharacterized protein</fullName>
    </submittedName>
</protein>
<evidence type="ECO:0000256" key="4">
    <source>
        <dbReference type="SAM" id="SignalP"/>
    </source>
</evidence>
<feature type="region of interest" description="Disordered" evidence="2">
    <location>
        <begin position="409"/>
        <end position="656"/>
    </location>
</feature>
<feature type="compositionally biased region" description="Polar residues" evidence="2">
    <location>
        <begin position="421"/>
        <end position="446"/>
    </location>
</feature>
<evidence type="ECO:0000256" key="2">
    <source>
        <dbReference type="SAM" id="MobiDB-lite"/>
    </source>
</evidence>
<proteinExistence type="predicted"/>
<reference evidence="5" key="2">
    <citation type="submission" date="2020-09" db="EMBL/GenBank/DDBJ databases">
        <title>Reference genome assembly for Australian Ascochyta lentis isolate Al4.</title>
        <authorList>
            <person name="Lee R.C."/>
            <person name="Farfan-Caceres L.M."/>
            <person name="Debler J.W."/>
            <person name="Williams A.H."/>
            <person name="Henares B.M."/>
        </authorList>
    </citation>
    <scope>NUCLEOTIDE SEQUENCE</scope>
    <source>
        <strain evidence="5">Al4</strain>
    </source>
</reference>
<keyword evidence="3" id="KW-0472">Membrane</keyword>
<evidence type="ECO:0000256" key="3">
    <source>
        <dbReference type="SAM" id="Phobius"/>
    </source>
</evidence>
<gene>
    <name evidence="5" type="ORF">EKO04_001051</name>
</gene>
<feature type="compositionally biased region" description="Low complexity" evidence="2">
    <location>
        <begin position="447"/>
        <end position="465"/>
    </location>
</feature>
<feature type="transmembrane region" description="Helical" evidence="3">
    <location>
        <begin position="71"/>
        <end position="90"/>
    </location>
</feature>
<evidence type="ECO:0000313" key="6">
    <source>
        <dbReference type="Proteomes" id="UP000651452"/>
    </source>
</evidence>
<keyword evidence="1" id="KW-0175">Coiled coil</keyword>
<keyword evidence="6" id="KW-1185">Reference proteome</keyword>
<feature type="compositionally biased region" description="Gly residues" evidence="2">
    <location>
        <begin position="647"/>
        <end position="656"/>
    </location>
</feature>
<keyword evidence="3" id="KW-1133">Transmembrane helix</keyword>
<organism evidence="5 6">
    <name type="scientific">Ascochyta lentis</name>
    <dbReference type="NCBI Taxonomy" id="205686"/>
    <lineage>
        <taxon>Eukaryota</taxon>
        <taxon>Fungi</taxon>
        <taxon>Dikarya</taxon>
        <taxon>Ascomycota</taxon>
        <taxon>Pezizomycotina</taxon>
        <taxon>Dothideomycetes</taxon>
        <taxon>Pleosporomycetidae</taxon>
        <taxon>Pleosporales</taxon>
        <taxon>Pleosporineae</taxon>
        <taxon>Didymellaceae</taxon>
        <taxon>Ascochyta</taxon>
    </lineage>
</organism>
<feature type="compositionally biased region" description="Low complexity" evidence="2">
    <location>
        <begin position="558"/>
        <end position="571"/>
    </location>
</feature>
<evidence type="ECO:0000313" key="5">
    <source>
        <dbReference type="EMBL" id="KAF9701442.1"/>
    </source>
</evidence>
<keyword evidence="4" id="KW-0732">Signal</keyword>
<evidence type="ECO:0000256" key="1">
    <source>
        <dbReference type="SAM" id="Coils"/>
    </source>
</evidence>
<dbReference type="EMBL" id="RZGK01000002">
    <property type="protein sequence ID" value="KAF9701442.1"/>
    <property type="molecule type" value="Genomic_DNA"/>
</dbReference>
<dbReference type="OrthoDB" id="10665401at2759"/>
<feature type="compositionally biased region" description="Low complexity" evidence="2">
    <location>
        <begin position="409"/>
        <end position="420"/>
    </location>
</feature>
<comment type="caution">
    <text evidence="5">The sequence shown here is derived from an EMBL/GenBank/DDBJ whole genome shotgun (WGS) entry which is preliminary data.</text>
</comment>
<reference evidence="5" key="1">
    <citation type="submission" date="2018-12" db="EMBL/GenBank/DDBJ databases">
        <authorList>
            <person name="Syme R.A."/>
            <person name="Farfan-Caceres L."/>
            <person name="Lichtenzveig J."/>
        </authorList>
    </citation>
    <scope>NUCLEOTIDE SEQUENCE</scope>
    <source>
        <strain evidence="5">Al4</strain>
    </source>
</reference>
<feature type="compositionally biased region" description="Polar residues" evidence="2">
    <location>
        <begin position="532"/>
        <end position="549"/>
    </location>
</feature>
<feature type="compositionally biased region" description="Low complexity" evidence="2">
    <location>
        <begin position="614"/>
        <end position="624"/>
    </location>
</feature>